<sequence>MGRLGKIGLIMLQGLDARGSSGHVSAQMDDYRTIHESLGCMDSDAFKKKQEAKYQELKANEERLHIETSSSMPSDEQLMFEAACSSNKGYVYDFGLQFTAITTEHWGGSSSLSSIPSVSSMVATMLASRRRRGYGDTCSRHKTSSPTS</sequence>
<evidence type="ECO:0000313" key="2">
    <source>
        <dbReference type="Proteomes" id="UP001060085"/>
    </source>
</evidence>
<evidence type="ECO:0000313" key="1">
    <source>
        <dbReference type="EMBL" id="KAI5656754.1"/>
    </source>
</evidence>
<dbReference type="EMBL" id="CM044706">
    <property type="protein sequence ID" value="KAI5656754.1"/>
    <property type="molecule type" value="Genomic_DNA"/>
</dbReference>
<organism evidence="1 2">
    <name type="scientific">Catharanthus roseus</name>
    <name type="common">Madagascar periwinkle</name>
    <name type="synonym">Vinca rosea</name>
    <dbReference type="NCBI Taxonomy" id="4058"/>
    <lineage>
        <taxon>Eukaryota</taxon>
        <taxon>Viridiplantae</taxon>
        <taxon>Streptophyta</taxon>
        <taxon>Embryophyta</taxon>
        <taxon>Tracheophyta</taxon>
        <taxon>Spermatophyta</taxon>
        <taxon>Magnoliopsida</taxon>
        <taxon>eudicotyledons</taxon>
        <taxon>Gunneridae</taxon>
        <taxon>Pentapetalae</taxon>
        <taxon>asterids</taxon>
        <taxon>lamiids</taxon>
        <taxon>Gentianales</taxon>
        <taxon>Apocynaceae</taxon>
        <taxon>Rauvolfioideae</taxon>
        <taxon>Vinceae</taxon>
        <taxon>Catharanthinae</taxon>
        <taxon>Catharanthus</taxon>
    </lineage>
</organism>
<accession>A0ACC0A7F6</accession>
<dbReference type="Proteomes" id="UP001060085">
    <property type="component" value="Linkage Group LG06"/>
</dbReference>
<name>A0ACC0A7F6_CATRO</name>
<keyword evidence="2" id="KW-1185">Reference proteome</keyword>
<gene>
    <name evidence="1" type="ORF">M9H77_25547</name>
</gene>
<reference evidence="2" key="1">
    <citation type="journal article" date="2023" name="Nat. Plants">
        <title>Single-cell RNA sequencing provides a high-resolution roadmap for understanding the multicellular compartmentation of specialized metabolism.</title>
        <authorList>
            <person name="Sun S."/>
            <person name="Shen X."/>
            <person name="Li Y."/>
            <person name="Li Y."/>
            <person name="Wang S."/>
            <person name="Li R."/>
            <person name="Zhang H."/>
            <person name="Shen G."/>
            <person name="Guo B."/>
            <person name="Wei J."/>
            <person name="Xu J."/>
            <person name="St-Pierre B."/>
            <person name="Chen S."/>
            <person name="Sun C."/>
        </authorList>
    </citation>
    <scope>NUCLEOTIDE SEQUENCE [LARGE SCALE GENOMIC DNA]</scope>
</reference>
<proteinExistence type="predicted"/>
<protein>
    <submittedName>
        <fullName evidence="1">Uncharacterized protein</fullName>
    </submittedName>
</protein>
<comment type="caution">
    <text evidence="1">The sequence shown here is derived from an EMBL/GenBank/DDBJ whole genome shotgun (WGS) entry which is preliminary data.</text>
</comment>